<organism evidence="3">
    <name type="scientific">Caenorhabditis brenneri</name>
    <name type="common">Nematode worm</name>
    <dbReference type="NCBI Taxonomy" id="135651"/>
    <lineage>
        <taxon>Eukaryota</taxon>
        <taxon>Metazoa</taxon>
        <taxon>Ecdysozoa</taxon>
        <taxon>Nematoda</taxon>
        <taxon>Chromadorea</taxon>
        <taxon>Rhabditida</taxon>
        <taxon>Rhabditina</taxon>
        <taxon>Rhabditomorpha</taxon>
        <taxon>Rhabditoidea</taxon>
        <taxon>Rhabditidae</taxon>
        <taxon>Peloderinae</taxon>
        <taxon>Caenorhabditis</taxon>
    </lineage>
</organism>
<dbReference type="HOGENOM" id="CLU_2160600_0_0_1"/>
<gene>
    <name evidence="2" type="ORF">CAEBREN_13038</name>
</gene>
<keyword evidence="3" id="KW-1185">Reference proteome</keyword>
<keyword evidence="1" id="KW-1133">Transmembrane helix</keyword>
<keyword evidence="1" id="KW-0472">Membrane</keyword>
<dbReference type="GO" id="GO:0008528">
    <property type="term" value="F:G protein-coupled peptide receptor activity"/>
    <property type="evidence" value="ECO:0007669"/>
    <property type="project" value="InterPro"/>
</dbReference>
<dbReference type="Pfam" id="PF10324">
    <property type="entry name" value="7TM_GPCR_Srw"/>
    <property type="match status" value="1"/>
</dbReference>
<evidence type="ECO:0000256" key="1">
    <source>
        <dbReference type="SAM" id="Phobius"/>
    </source>
</evidence>
<dbReference type="InterPro" id="IPR019427">
    <property type="entry name" value="7TM_GPCR_serpentine_rcpt_Srw"/>
</dbReference>
<evidence type="ECO:0000313" key="2">
    <source>
        <dbReference type="EMBL" id="EGT37261.1"/>
    </source>
</evidence>
<dbReference type="InParanoid" id="G0NTJ0"/>
<dbReference type="AlphaFoldDB" id="G0NTJ0"/>
<name>G0NTJ0_CAEBE</name>
<evidence type="ECO:0000313" key="3">
    <source>
        <dbReference type="Proteomes" id="UP000008068"/>
    </source>
</evidence>
<sequence>MSIKPKNVYIGKEFYVHYDMVNDAEVFIHKYNSFLGNSEGTIRSIIIILYTALVIIMFANLKSIMKKRKMMKSTDAQKSDNTTLLITMVRPTVTVELEDEKRKKAKRSWIN</sequence>
<feature type="transmembrane region" description="Helical" evidence="1">
    <location>
        <begin position="41"/>
        <end position="61"/>
    </location>
</feature>
<accession>G0NTJ0</accession>
<reference evidence="3" key="1">
    <citation type="submission" date="2011-07" db="EMBL/GenBank/DDBJ databases">
        <authorList>
            <consortium name="Caenorhabditis brenneri Sequencing and Analysis Consortium"/>
            <person name="Wilson R.K."/>
        </authorList>
    </citation>
    <scope>NUCLEOTIDE SEQUENCE [LARGE SCALE GENOMIC DNA]</scope>
    <source>
        <strain evidence="3">PB2801</strain>
    </source>
</reference>
<keyword evidence="1" id="KW-0812">Transmembrane</keyword>
<dbReference type="Proteomes" id="UP000008068">
    <property type="component" value="Unassembled WGS sequence"/>
</dbReference>
<proteinExistence type="predicted"/>
<protein>
    <submittedName>
        <fullName evidence="2">Uncharacterized protein</fullName>
    </submittedName>
</protein>
<dbReference type="EMBL" id="GL379944">
    <property type="protein sequence ID" value="EGT37261.1"/>
    <property type="molecule type" value="Genomic_DNA"/>
</dbReference>